<dbReference type="SUPFAM" id="SSF54452">
    <property type="entry name" value="MHC antigen-recognition domain"/>
    <property type="match status" value="1"/>
</dbReference>
<sequence>MYDSDRKDLIPREQWMVDSEGPEFWERKKYLAREREENFKYHVPILMTRTNQSG</sequence>
<dbReference type="OrthoDB" id="8936120at2759"/>
<proteinExistence type="predicted"/>
<dbReference type="Gene3D" id="3.30.500.10">
    <property type="entry name" value="MHC class I-like antigen recognition-like"/>
    <property type="match status" value="1"/>
</dbReference>
<evidence type="ECO:0000313" key="2">
    <source>
        <dbReference type="EMBL" id="GCB84422.1"/>
    </source>
</evidence>
<dbReference type="EMBL" id="BFAA01077731">
    <property type="protein sequence ID" value="GCB84422.1"/>
    <property type="molecule type" value="Genomic_DNA"/>
</dbReference>
<dbReference type="AlphaFoldDB" id="A0A401QGE8"/>
<keyword evidence="3" id="KW-1185">Reference proteome</keyword>
<name>A0A401QGE8_SCYTO</name>
<reference evidence="2 3" key="1">
    <citation type="journal article" date="2018" name="Nat. Ecol. Evol.">
        <title>Shark genomes provide insights into elasmobranch evolution and the origin of vertebrates.</title>
        <authorList>
            <person name="Hara Y"/>
            <person name="Yamaguchi K"/>
            <person name="Onimaru K"/>
            <person name="Kadota M"/>
            <person name="Koyanagi M"/>
            <person name="Keeley SD"/>
            <person name="Tatsumi K"/>
            <person name="Tanaka K"/>
            <person name="Motone F"/>
            <person name="Kageyama Y"/>
            <person name="Nozu R"/>
            <person name="Adachi N"/>
            <person name="Nishimura O"/>
            <person name="Nakagawa R"/>
            <person name="Tanegashima C"/>
            <person name="Kiyatake I"/>
            <person name="Matsumoto R"/>
            <person name="Murakumo K"/>
            <person name="Nishida K"/>
            <person name="Terakita A"/>
            <person name="Kuratani S"/>
            <person name="Sato K"/>
            <person name="Hyodo S Kuraku.S."/>
        </authorList>
    </citation>
    <scope>NUCLEOTIDE SEQUENCE [LARGE SCALE GENOMIC DNA]</scope>
</reference>
<accession>A0A401QGE8</accession>
<evidence type="ECO:0000256" key="1">
    <source>
        <dbReference type="ARBA" id="ARBA00023180"/>
    </source>
</evidence>
<feature type="non-terminal residue" evidence="2">
    <location>
        <position position="54"/>
    </location>
</feature>
<dbReference type="Proteomes" id="UP000288216">
    <property type="component" value="Unassembled WGS sequence"/>
</dbReference>
<gene>
    <name evidence="2" type="ORF">scyTo_0025226</name>
</gene>
<protein>
    <recommendedName>
        <fullName evidence="4">MHC class I-like antigen recognition-like domain-containing protein</fullName>
    </recommendedName>
</protein>
<dbReference type="InterPro" id="IPR037055">
    <property type="entry name" value="MHC_I-like_Ag-recog_sf"/>
</dbReference>
<evidence type="ECO:0008006" key="4">
    <source>
        <dbReference type="Google" id="ProtNLM"/>
    </source>
</evidence>
<evidence type="ECO:0000313" key="3">
    <source>
        <dbReference type="Proteomes" id="UP000288216"/>
    </source>
</evidence>
<organism evidence="2 3">
    <name type="scientific">Scyliorhinus torazame</name>
    <name type="common">Cloudy catshark</name>
    <name type="synonym">Catulus torazame</name>
    <dbReference type="NCBI Taxonomy" id="75743"/>
    <lineage>
        <taxon>Eukaryota</taxon>
        <taxon>Metazoa</taxon>
        <taxon>Chordata</taxon>
        <taxon>Craniata</taxon>
        <taxon>Vertebrata</taxon>
        <taxon>Chondrichthyes</taxon>
        <taxon>Elasmobranchii</taxon>
        <taxon>Galeomorphii</taxon>
        <taxon>Galeoidea</taxon>
        <taxon>Carcharhiniformes</taxon>
        <taxon>Scyliorhinidae</taxon>
        <taxon>Scyliorhinus</taxon>
    </lineage>
</organism>
<comment type="caution">
    <text evidence="2">The sequence shown here is derived from an EMBL/GenBank/DDBJ whole genome shotgun (WGS) entry which is preliminary data.</text>
</comment>
<dbReference type="InterPro" id="IPR011162">
    <property type="entry name" value="MHC_I/II-like_Ag-recog"/>
</dbReference>
<keyword evidence="1" id="KW-0325">Glycoprotein</keyword>